<dbReference type="Proteomes" id="UP000027192">
    <property type="component" value="Unassembled WGS sequence"/>
</dbReference>
<gene>
    <name evidence="1" type="ORF">EA58_05855</name>
</gene>
<protein>
    <submittedName>
        <fullName evidence="1">Uncharacterized protein</fullName>
    </submittedName>
</protein>
<name>A0A066RQ15_9GAMM</name>
<dbReference type="EMBL" id="JMIB01000008">
    <property type="protein sequence ID" value="KDM92464.1"/>
    <property type="molecule type" value="Genomic_DNA"/>
</dbReference>
<evidence type="ECO:0000313" key="1">
    <source>
        <dbReference type="EMBL" id="KDM92464.1"/>
    </source>
</evidence>
<comment type="caution">
    <text evidence="1">The sequence shown here is derived from an EMBL/GenBank/DDBJ whole genome shotgun (WGS) entry which is preliminary data.</text>
</comment>
<accession>A0A066RQ15</accession>
<proteinExistence type="predicted"/>
<evidence type="ECO:0000313" key="2">
    <source>
        <dbReference type="Proteomes" id="UP000027192"/>
    </source>
</evidence>
<dbReference type="AlphaFoldDB" id="A0A066RQ15"/>
<organism evidence="1 2">
    <name type="scientific">Photobacterium galatheae</name>
    <dbReference type="NCBI Taxonomy" id="1654360"/>
    <lineage>
        <taxon>Bacteria</taxon>
        <taxon>Pseudomonadati</taxon>
        <taxon>Pseudomonadota</taxon>
        <taxon>Gammaproteobacteria</taxon>
        <taxon>Vibrionales</taxon>
        <taxon>Vibrionaceae</taxon>
        <taxon>Photobacterium</taxon>
    </lineage>
</organism>
<dbReference type="STRING" id="1654360.EA58_05855"/>
<keyword evidence="2" id="KW-1185">Reference proteome</keyword>
<sequence>MTEHVFKHEYIRWYWAGVMNKPDTTIKRIDLHINISLNIKCKALGYINTCDRATSVTAEINR</sequence>
<reference evidence="1 2" key="1">
    <citation type="submission" date="2014-04" db="EMBL/GenBank/DDBJ databases">
        <title>Draft genome sequence of Photobacterium halotolerans S2753: a solonamide, ngercheumicin and holomycin producer.</title>
        <authorList>
            <person name="Machado H.R."/>
            <person name="Gram L."/>
        </authorList>
    </citation>
    <scope>NUCLEOTIDE SEQUENCE [LARGE SCALE GENOMIC DNA]</scope>
    <source>
        <strain evidence="1 2">S2753</strain>
    </source>
</reference>